<dbReference type="GO" id="GO:0016787">
    <property type="term" value="F:hydrolase activity"/>
    <property type="evidence" value="ECO:0007669"/>
    <property type="project" value="UniProtKB-KW"/>
</dbReference>
<dbReference type="Proteomes" id="UP000179937">
    <property type="component" value="Unassembled WGS sequence"/>
</dbReference>
<dbReference type="EMBL" id="NXDV01000025">
    <property type="protein sequence ID" value="PHQ01147.1"/>
    <property type="molecule type" value="Genomic_DNA"/>
</dbReference>
<dbReference type="Proteomes" id="UP000197394">
    <property type="component" value="Unassembled WGS sequence"/>
</dbReference>
<dbReference type="EMBL" id="NGKM01000031">
    <property type="protein sequence ID" value="OWK65002.1"/>
    <property type="molecule type" value="Genomic_DNA"/>
</dbReference>
<dbReference type="InterPro" id="IPR052705">
    <property type="entry name" value="Gliding_Motility_GTPase"/>
</dbReference>
<dbReference type="GO" id="GO:0005525">
    <property type="term" value="F:GTP binding"/>
    <property type="evidence" value="ECO:0007669"/>
    <property type="project" value="UniProtKB-KW"/>
</dbReference>
<evidence type="ECO:0000313" key="16">
    <source>
        <dbReference type="Proteomes" id="UP000470018"/>
    </source>
</evidence>
<dbReference type="Gene3D" id="3.40.50.300">
    <property type="entry name" value="P-loop containing nucleotide triphosphate hydrolases"/>
    <property type="match status" value="1"/>
</dbReference>
<dbReference type="Proteomes" id="UP000239276">
    <property type="component" value="Unassembled WGS sequence"/>
</dbReference>
<dbReference type="SUPFAM" id="SSF52540">
    <property type="entry name" value="P-loop containing nucleoside triphosphate hydrolases"/>
    <property type="match status" value="1"/>
</dbReference>
<dbReference type="PANTHER" id="PTHR42708:SF1">
    <property type="entry name" value="GLIDING MOTILITY PROTEIN MGLA"/>
    <property type="match status" value="1"/>
</dbReference>
<evidence type="ECO:0000313" key="11">
    <source>
        <dbReference type="EMBL" id="QTK43979.1"/>
    </source>
</evidence>
<dbReference type="AlphaFoldDB" id="A0A090B5U9"/>
<reference evidence="11" key="7">
    <citation type="submission" date="2021-03" db="EMBL/GenBank/DDBJ databases">
        <title>Complete genome sequencing of Acinetobacter baumannii.</title>
        <authorList>
            <person name="Yadav B."/>
            <person name="Makwana N."/>
            <person name="Kharat A.S."/>
            <person name="Veeraraghavan B."/>
            <person name="Vijayakumar S."/>
            <person name="Priya M."/>
        </authorList>
    </citation>
    <scope>NUCLEOTIDE SEQUENCE</scope>
    <source>
        <strain evidence="11">KSK6</strain>
    </source>
</reference>
<dbReference type="Proteomes" id="UP000634608">
    <property type="component" value="Unassembled WGS sequence"/>
</dbReference>
<dbReference type="Pfam" id="PF03029">
    <property type="entry name" value="ATP_bind_1"/>
    <property type="match status" value="1"/>
</dbReference>
<reference evidence="5" key="6">
    <citation type="submission" date="2020-08" db="EMBL/GenBank/DDBJ databases">
        <title>Diversity of carbapenem-resistant Acinetobacter baumannii and bacteriophage-mediated spread of the Oxa23 carbapenemase.</title>
        <authorList>
            <person name="Abouelfetouh A."/>
            <person name="Mattock J."/>
            <person name="Turner D."/>
            <person name="Li E."/>
            <person name="Evans B.A."/>
        </authorList>
    </citation>
    <scope>NUCLEOTIDE SEQUENCE</scope>
    <source>
        <strain evidence="5">A86</strain>
    </source>
</reference>
<protein>
    <submittedName>
        <fullName evidence="5 7">GTP-binding protein</fullName>
    </submittedName>
</protein>
<reference evidence="10 15" key="4">
    <citation type="journal article" date="2018" name="J. Antimicrob. Chemother.">
        <title>Phylogenomics of colistin-susceptible and resistant XDR Acinetobacter baumannii.</title>
        <authorList>
            <person name="Mustapha M."/>
            <person name="Li B."/>
            <person name="Pacey M.P."/>
            <person name="Mettus R.T."/>
            <person name="McElheny C.L."/>
            <person name="Ernst R.K."/>
            <person name="Cooper V.S."/>
            <person name="Doi Y."/>
        </authorList>
    </citation>
    <scope>NUCLEOTIDE SEQUENCE [LARGE SCALE GENOMIC DNA]</scope>
    <source>
        <strain evidence="10 15">R20</strain>
    </source>
</reference>
<dbReference type="EMBL" id="JACSVK010000164">
    <property type="protein sequence ID" value="MBD0222045.1"/>
    <property type="molecule type" value="Genomic_DNA"/>
</dbReference>
<evidence type="ECO:0000313" key="15">
    <source>
        <dbReference type="Proteomes" id="UP000239276"/>
    </source>
</evidence>
<reference evidence="8 13" key="2">
    <citation type="submission" date="2017-05" db="EMBL/GenBank/DDBJ databases">
        <title>Draft genome sequence of MDR A. baumannii AB360.</title>
        <authorList>
            <person name="Wareham D.W."/>
            <person name="Bean D.C."/>
        </authorList>
    </citation>
    <scope>NUCLEOTIDE SEQUENCE [LARGE SCALE GENOMIC DNA]</scope>
    <source>
        <strain evidence="8 13">AB360</strain>
    </source>
</reference>
<dbReference type="EMBL" id="PUDN01000085">
    <property type="protein sequence ID" value="PQH49674.1"/>
    <property type="molecule type" value="Genomic_DNA"/>
</dbReference>
<reference evidence="7 12" key="1">
    <citation type="submission" date="2016-05" db="EMBL/GenBank/DDBJ databases">
        <title>The evolution of Acinetobacter baumannii in vivo.</title>
        <authorList>
            <person name="Hua X."/>
            <person name="Yu Y."/>
        </authorList>
    </citation>
    <scope>NUCLEOTIDE SEQUENCE [LARGE SCALE GENOMIC DNA]</scope>
    <source>
        <strain evidence="7 12">XH647</strain>
    </source>
</reference>
<dbReference type="GeneID" id="92797762"/>
<evidence type="ECO:0000313" key="7">
    <source>
        <dbReference type="EMBL" id="OIG72767.1"/>
    </source>
</evidence>
<organism evidence="7 12">
    <name type="scientific">Acinetobacter baumannii</name>
    <dbReference type="NCBI Taxonomy" id="470"/>
    <lineage>
        <taxon>Bacteria</taxon>
        <taxon>Pseudomonadati</taxon>
        <taxon>Pseudomonadota</taxon>
        <taxon>Gammaproteobacteria</taxon>
        <taxon>Moraxellales</taxon>
        <taxon>Moraxellaceae</taxon>
        <taxon>Acinetobacter</taxon>
        <taxon>Acinetobacter calcoaceticus/baumannii complex</taxon>
    </lineage>
</organism>
<dbReference type="InterPro" id="IPR004130">
    <property type="entry name" value="Gpn"/>
</dbReference>
<evidence type="ECO:0000256" key="3">
    <source>
        <dbReference type="ARBA" id="ARBA00022801"/>
    </source>
</evidence>
<evidence type="ECO:0000313" key="6">
    <source>
        <dbReference type="EMBL" id="NDW43010.1"/>
    </source>
</evidence>
<evidence type="ECO:0000313" key="14">
    <source>
        <dbReference type="Proteomes" id="UP000223291"/>
    </source>
</evidence>
<dbReference type="RefSeq" id="WP_000586671.1">
    <property type="nucleotide sequence ID" value="NZ_AP014649.1"/>
</dbReference>
<evidence type="ECO:0000256" key="4">
    <source>
        <dbReference type="ARBA" id="ARBA00023134"/>
    </source>
</evidence>
<evidence type="ECO:0000313" key="9">
    <source>
        <dbReference type="EMBL" id="PHQ01147.1"/>
    </source>
</evidence>
<evidence type="ECO:0000313" key="5">
    <source>
        <dbReference type="EMBL" id="MBD0222045.1"/>
    </source>
</evidence>
<dbReference type="Proteomes" id="UP000664966">
    <property type="component" value="Chromosome"/>
</dbReference>
<dbReference type="EMBL" id="LYKI01000016">
    <property type="protein sequence ID" value="OIG72767.1"/>
    <property type="molecule type" value="Genomic_DNA"/>
</dbReference>
<keyword evidence="3" id="KW-0378">Hydrolase</keyword>
<dbReference type="Proteomes" id="UP000223291">
    <property type="component" value="Unassembled WGS sequence"/>
</dbReference>
<reference evidence="9 14" key="3">
    <citation type="submission" date="2017-09" db="EMBL/GenBank/DDBJ databases">
        <title>Draft genome of Acinetobacter baumannii strain I43, a mercury resistant bacteria.</title>
        <authorList>
            <person name="Siqueira K.A."/>
            <person name="Mello I.S."/>
            <person name="Mendes T.A."/>
            <person name="Soares M.A."/>
        </authorList>
    </citation>
    <scope>NUCLEOTIDE SEQUENCE [LARGE SCALE GENOMIC DNA]</scope>
    <source>
        <strain evidence="9 14">I43</strain>
    </source>
</reference>
<accession>A0A090B5U9</accession>
<dbReference type="EMBL" id="CP072270">
    <property type="protein sequence ID" value="QTK43979.1"/>
    <property type="molecule type" value="Genomic_DNA"/>
</dbReference>
<keyword evidence="4" id="KW-0342">GTP-binding</keyword>
<gene>
    <name evidence="7" type="ORF">A7M90_18105</name>
    <name evidence="10" type="ORF">C5U34_15135</name>
    <name evidence="8" type="ORF">CBE85_18960</name>
    <name evidence="9" type="ORF">CPI82_19000</name>
    <name evidence="6" type="ORF">G3N53_18235</name>
    <name evidence="5" type="ORF">IAG11_19490</name>
    <name evidence="11" type="ORF">J6E47_02530</name>
</gene>
<evidence type="ECO:0000256" key="1">
    <source>
        <dbReference type="ARBA" id="ARBA00005290"/>
    </source>
</evidence>
<dbReference type="EMBL" id="JAAGTY010000033">
    <property type="protein sequence ID" value="NDW43010.1"/>
    <property type="molecule type" value="Genomic_DNA"/>
</dbReference>
<evidence type="ECO:0000313" key="10">
    <source>
        <dbReference type="EMBL" id="PQH49674.1"/>
    </source>
</evidence>
<dbReference type="PANTHER" id="PTHR42708">
    <property type="entry name" value="ATP/GTP-BINDING PROTEIN-RELATED"/>
    <property type="match status" value="1"/>
</dbReference>
<sequence length="186" mass="20722">MIIQQYKIVFAGSMGAGKTEAIKSLSEIPILETEAFNTDVQSHQKSQTTVGIDYGEITLDDGIKIGLYGTPGQSRFDFIWSVICKGAIGIILLLDHNSSTPIAELESYLETFKNYNDNIAIGITHIDENKESSLQQYRNWLAENELQYPLFFIDAREQEQILMMVESLIASLEVKVGATSQGKDHA</sequence>
<dbReference type="PATRIC" id="fig|470.1338.peg.2484"/>
<proteinExistence type="inferred from homology"/>
<name>A0A090B5U9_ACIBA</name>
<comment type="similarity">
    <text evidence="1">Belongs to the GPN-loop GTPase family.</text>
</comment>
<keyword evidence="2" id="KW-0547">Nucleotide-binding</keyword>
<dbReference type="Proteomes" id="UP000470018">
    <property type="component" value="Unassembled WGS sequence"/>
</dbReference>
<evidence type="ECO:0000256" key="2">
    <source>
        <dbReference type="ARBA" id="ARBA00022741"/>
    </source>
</evidence>
<evidence type="ECO:0000313" key="12">
    <source>
        <dbReference type="Proteomes" id="UP000179937"/>
    </source>
</evidence>
<reference evidence="6 16" key="5">
    <citation type="submission" date="2020-02" db="EMBL/GenBank/DDBJ databases">
        <title>Whole genome shot-gun sequencing of clinical Carbapenem resistant A. baumannii.</title>
        <authorList>
            <person name="Veeraraghavan B."/>
            <person name="Mathur P."/>
            <person name="Vijayakumar S."/>
            <person name="Vasudevan K."/>
            <person name="Lincy M."/>
            <person name="Kirubananthan A."/>
        </authorList>
    </citation>
    <scope>NUCLEOTIDE SEQUENCE [LARGE SCALE GENOMIC DNA]</scope>
    <source>
        <strain evidence="6 16">SP816</strain>
    </source>
</reference>
<dbReference type="InterPro" id="IPR027417">
    <property type="entry name" value="P-loop_NTPase"/>
</dbReference>
<evidence type="ECO:0000313" key="13">
    <source>
        <dbReference type="Proteomes" id="UP000197394"/>
    </source>
</evidence>
<evidence type="ECO:0000313" key="8">
    <source>
        <dbReference type="EMBL" id="OWK65002.1"/>
    </source>
</evidence>